<feature type="domain" description="Protein argonaute N-terminal" evidence="2">
    <location>
        <begin position="82"/>
        <end position="202"/>
    </location>
</feature>
<keyword evidence="4" id="KW-1185">Reference proteome</keyword>
<name>A0A9P7QBR4_9HYPO</name>
<feature type="non-terminal residue" evidence="3">
    <location>
        <position position="208"/>
    </location>
</feature>
<evidence type="ECO:0000259" key="2">
    <source>
        <dbReference type="Pfam" id="PF16486"/>
    </source>
</evidence>
<protein>
    <recommendedName>
        <fullName evidence="2">Protein argonaute N-terminal domain-containing protein</fullName>
    </recommendedName>
</protein>
<dbReference type="Pfam" id="PF16486">
    <property type="entry name" value="ArgoN"/>
    <property type="match status" value="1"/>
</dbReference>
<accession>A0A9P7QBR4</accession>
<organism evidence="3 4">
    <name type="scientific">Claviceps aff. purpurea</name>
    <dbReference type="NCBI Taxonomy" id="1967640"/>
    <lineage>
        <taxon>Eukaryota</taxon>
        <taxon>Fungi</taxon>
        <taxon>Dikarya</taxon>
        <taxon>Ascomycota</taxon>
        <taxon>Pezizomycotina</taxon>
        <taxon>Sordariomycetes</taxon>
        <taxon>Hypocreomycetidae</taxon>
        <taxon>Hypocreales</taxon>
        <taxon>Clavicipitaceae</taxon>
        <taxon>Claviceps</taxon>
    </lineage>
</organism>
<gene>
    <name evidence="3" type="ORF">E4U09_008104</name>
</gene>
<dbReference type="InterPro" id="IPR032474">
    <property type="entry name" value="Argonaute_N"/>
</dbReference>
<reference evidence="3 4" key="1">
    <citation type="journal article" date="2020" name="bioRxiv">
        <title>Whole genome comparisons of ergot fungi reveals the divergence and evolution of species within the genus Claviceps are the result of varying mechanisms driving genome evolution and host range expansion.</title>
        <authorList>
            <person name="Wyka S.A."/>
            <person name="Mondo S.J."/>
            <person name="Liu M."/>
            <person name="Dettman J."/>
            <person name="Nalam V."/>
            <person name="Broders K.D."/>
        </authorList>
    </citation>
    <scope>NUCLEOTIDE SEQUENCE [LARGE SCALE GENOMIC DNA]</scope>
    <source>
        <strain evidence="3 4">Clav52</strain>
    </source>
</reference>
<sequence length="208" mass="23551">MSQQGISLPSAAEASAQPEGRPEPGETGWVEGLGVDPARGTAQQDKGNTRMELPPDAYILDDQKDKFALRGNKYNTERNKAIVEVNQYRMTKFDFSKDIHQYDVIVSPDTGVKSALMKKIWQHESTKQALQRFMYHKWIFDGRKLAWAPCLVDEGEIRFTVDLDEGKKSPDGPSRNTNQFLIVLRATTQVQISAIRGYLDRKVQFNTS</sequence>
<dbReference type="Proteomes" id="UP000707071">
    <property type="component" value="Unassembled WGS sequence"/>
</dbReference>
<evidence type="ECO:0000256" key="1">
    <source>
        <dbReference type="SAM" id="MobiDB-lite"/>
    </source>
</evidence>
<dbReference type="AlphaFoldDB" id="A0A9P7QBR4"/>
<proteinExistence type="predicted"/>
<feature type="region of interest" description="Disordered" evidence="1">
    <location>
        <begin position="1"/>
        <end position="55"/>
    </location>
</feature>
<comment type="caution">
    <text evidence="3">The sequence shown here is derived from an EMBL/GenBank/DDBJ whole genome shotgun (WGS) entry which is preliminary data.</text>
</comment>
<dbReference type="EMBL" id="SRRH01000916">
    <property type="protein sequence ID" value="KAG6284247.1"/>
    <property type="molecule type" value="Genomic_DNA"/>
</dbReference>
<evidence type="ECO:0000313" key="4">
    <source>
        <dbReference type="Proteomes" id="UP000707071"/>
    </source>
</evidence>
<evidence type="ECO:0000313" key="3">
    <source>
        <dbReference type="EMBL" id="KAG6284247.1"/>
    </source>
</evidence>